<dbReference type="EMBL" id="CM056812">
    <property type="protein sequence ID" value="KAJ8618062.1"/>
    <property type="molecule type" value="Genomic_DNA"/>
</dbReference>
<dbReference type="Proteomes" id="UP001234297">
    <property type="component" value="Chromosome 4"/>
</dbReference>
<organism evidence="1 2">
    <name type="scientific">Persea americana</name>
    <name type="common">Avocado</name>
    <dbReference type="NCBI Taxonomy" id="3435"/>
    <lineage>
        <taxon>Eukaryota</taxon>
        <taxon>Viridiplantae</taxon>
        <taxon>Streptophyta</taxon>
        <taxon>Embryophyta</taxon>
        <taxon>Tracheophyta</taxon>
        <taxon>Spermatophyta</taxon>
        <taxon>Magnoliopsida</taxon>
        <taxon>Magnoliidae</taxon>
        <taxon>Laurales</taxon>
        <taxon>Lauraceae</taxon>
        <taxon>Persea</taxon>
    </lineage>
</organism>
<accession>A0ACC2KAT5</accession>
<name>A0ACC2KAT5_PERAE</name>
<evidence type="ECO:0000313" key="2">
    <source>
        <dbReference type="Proteomes" id="UP001234297"/>
    </source>
</evidence>
<protein>
    <submittedName>
        <fullName evidence="1">Uncharacterized protein</fullName>
    </submittedName>
</protein>
<keyword evidence="2" id="KW-1185">Reference proteome</keyword>
<reference evidence="1 2" key="1">
    <citation type="journal article" date="2022" name="Hortic Res">
        <title>A haplotype resolved chromosomal level avocado genome allows analysis of novel avocado genes.</title>
        <authorList>
            <person name="Nath O."/>
            <person name="Fletcher S.J."/>
            <person name="Hayward A."/>
            <person name="Shaw L.M."/>
            <person name="Masouleh A.K."/>
            <person name="Furtado A."/>
            <person name="Henry R.J."/>
            <person name="Mitter N."/>
        </authorList>
    </citation>
    <scope>NUCLEOTIDE SEQUENCE [LARGE SCALE GENOMIC DNA]</scope>
    <source>
        <strain evidence="2">cv. Hass</strain>
    </source>
</reference>
<proteinExistence type="predicted"/>
<evidence type="ECO:0000313" key="1">
    <source>
        <dbReference type="EMBL" id="KAJ8618062.1"/>
    </source>
</evidence>
<gene>
    <name evidence="1" type="ORF">MRB53_014248</name>
</gene>
<comment type="caution">
    <text evidence="1">The sequence shown here is derived from an EMBL/GenBank/DDBJ whole genome shotgun (WGS) entry which is preliminary data.</text>
</comment>
<sequence length="66" mass="7592">MTLIGLGLEINVIEANCLNIFWFRRNKIKFDGKMEFRATALSRSGTELLRQCCDINITFGLLQLIQ</sequence>